<proteinExistence type="predicted"/>
<comment type="caution">
    <text evidence="2">The sequence shown here is derived from an EMBL/GenBank/DDBJ whole genome shotgun (WGS) entry which is preliminary data.</text>
</comment>
<feature type="region of interest" description="Disordered" evidence="1">
    <location>
        <begin position="248"/>
        <end position="310"/>
    </location>
</feature>
<feature type="non-terminal residue" evidence="2">
    <location>
        <position position="1"/>
    </location>
</feature>
<reference evidence="2" key="1">
    <citation type="submission" date="2018-05" db="EMBL/GenBank/DDBJ databases">
        <title>Draft genome of Mucuna pruriens seed.</title>
        <authorList>
            <person name="Nnadi N.E."/>
            <person name="Vos R."/>
            <person name="Hasami M.H."/>
            <person name="Devisetty U.K."/>
            <person name="Aguiy J.C."/>
        </authorList>
    </citation>
    <scope>NUCLEOTIDE SEQUENCE [LARGE SCALE GENOMIC DNA]</scope>
    <source>
        <strain evidence="2">JCA_2017</strain>
    </source>
</reference>
<keyword evidence="3" id="KW-1185">Reference proteome</keyword>
<evidence type="ECO:0000313" key="2">
    <source>
        <dbReference type="EMBL" id="RDX97199.1"/>
    </source>
</evidence>
<accession>A0A371H327</accession>
<organism evidence="2 3">
    <name type="scientific">Mucuna pruriens</name>
    <name type="common">Velvet bean</name>
    <name type="synonym">Dolichos pruriens</name>
    <dbReference type="NCBI Taxonomy" id="157652"/>
    <lineage>
        <taxon>Eukaryota</taxon>
        <taxon>Viridiplantae</taxon>
        <taxon>Streptophyta</taxon>
        <taxon>Embryophyta</taxon>
        <taxon>Tracheophyta</taxon>
        <taxon>Spermatophyta</taxon>
        <taxon>Magnoliopsida</taxon>
        <taxon>eudicotyledons</taxon>
        <taxon>Gunneridae</taxon>
        <taxon>Pentapetalae</taxon>
        <taxon>rosids</taxon>
        <taxon>fabids</taxon>
        <taxon>Fabales</taxon>
        <taxon>Fabaceae</taxon>
        <taxon>Papilionoideae</taxon>
        <taxon>50 kb inversion clade</taxon>
        <taxon>NPAAA clade</taxon>
        <taxon>indigoferoid/millettioid clade</taxon>
        <taxon>Phaseoleae</taxon>
        <taxon>Mucuna</taxon>
    </lineage>
</organism>
<feature type="compositionally biased region" description="Polar residues" evidence="1">
    <location>
        <begin position="296"/>
        <end position="310"/>
    </location>
</feature>
<protein>
    <submittedName>
        <fullName evidence="2">Uncharacterized protein</fullName>
    </submittedName>
</protein>
<dbReference type="Proteomes" id="UP000257109">
    <property type="component" value="Unassembled WGS sequence"/>
</dbReference>
<gene>
    <name evidence="2" type="ORF">CR513_20054</name>
</gene>
<evidence type="ECO:0000313" key="3">
    <source>
        <dbReference type="Proteomes" id="UP000257109"/>
    </source>
</evidence>
<evidence type="ECO:0000256" key="1">
    <source>
        <dbReference type="SAM" id="MobiDB-lite"/>
    </source>
</evidence>
<name>A0A371H327_MUCPR</name>
<dbReference type="OrthoDB" id="687305at2759"/>
<dbReference type="AlphaFoldDB" id="A0A371H327"/>
<sequence length="335" mass="35524">MGSARLFAHFSASSSSSLCFLLSFPLDSLPSSSPCLFHPNMLGPQGSGVESKSQPISLSSSESEALAVMPESVVVIEGTSSLASAPIIPLPQRVVERYEWVSEEVLSYRSDVVWSDVNLLMVEERVCHAAQEGKGDFIYMYETAFKDLGVSLPFDCFATDVLKTLGPPRFSTITPLGLAKVHAGSPWPHSPREAYSMPKRPLTRIFLRALIKKAAQASKARASSLVPASQNAASSKDVVVAAKKVASKEAGAEKVPARPSQADPPLSAKRKAPTTVEEGTSQKKGKAIAHPLPKQVPTSTLGPKVTITSGPHSQVLQLPLGGLPRFAAPSTADSL</sequence>
<dbReference type="EMBL" id="QJKJ01003714">
    <property type="protein sequence ID" value="RDX97199.1"/>
    <property type="molecule type" value="Genomic_DNA"/>
</dbReference>